<dbReference type="Proteomes" id="UP000093111">
    <property type="component" value="Unassembled WGS sequence"/>
</dbReference>
<dbReference type="EMBL" id="LGLV01000015">
    <property type="protein sequence ID" value="OBZ93237.1"/>
    <property type="molecule type" value="Genomic_DNA"/>
</dbReference>
<dbReference type="OrthoDB" id="7187254at2"/>
<sequence>MQNTKGLALEIRLSAYIDGEVNEAERKELDQLVARDDEARLVLEMLKAGNAFGNKGFEEFLHDPVPLSLVRQIKQGPGAAPKAERVANAAPRKTRTRLWPRALAASIVLLLVGGSTGFMIGKTSNDGAVPVNVAAARTWLDDIADYHRIYARQTAEHLVEVPAGNSKIESWLASNVGVNFTLPDLTGKGLTFEGARLLVAAGKPVAQLMYKNEDGDVFAICFLKSKPGASDGRMTESMRDDIAMISWQKDGASYVVVGPSADADLQQLADAVSATI</sequence>
<feature type="transmembrane region" description="Helical" evidence="1">
    <location>
        <begin position="102"/>
        <end position="121"/>
    </location>
</feature>
<gene>
    <name evidence="2" type="ORF">ADU59_22495</name>
</gene>
<keyword evidence="1" id="KW-0472">Membrane</keyword>
<keyword evidence="3" id="KW-1185">Reference proteome</keyword>
<keyword evidence="1" id="KW-1133">Transmembrane helix</keyword>
<dbReference type="RefSeq" id="WP_068956741.1">
    <property type="nucleotide sequence ID" value="NZ_LGLV01000015.1"/>
</dbReference>
<organism evidence="2 3">
    <name type="scientific">Pararhizobium polonicum</name>
    <dbReference type="NCBI Taxonomy" id="1612624"/>
    <lineage>
        <taxon>Bacteria</taxon>
        <taxon>Pseudomonadati</taxon>
        <taxon>Pseudomonadota</taxon>
        <taxon>Alphaproteobacteria</taxon>
        <taxon>Hyphomicrobiales</taxon>
        <taxon>Rhizobiaceae</taxon>
        <taxon>Rhizobium/Agrobacterium group</taxon>
        <taxon>Pararhizobium</taxon>
    </lineage>
</organism>
<accession>A0A1C7NW28</accession>
<dbReference type="PATRIC" id="fig|1612624.7.peg.2170"/>
<dbReference type="AlphaFoldDB" id="A0A1C7NW28"/>
<evidence type="ECO:0000313" key="2">
    <source>
        <dbReference type="EMBL" id="OBZ93237.1"/>
    </source>
</evidence>
<name>A0A1C7NW28_9HYPH</name>
<keyword evidence="1" id="KW-0812">Transmembrane</keyword>
<reference evidence="2 3" key="1">
    <citation type="journal article" date="2016" name="Syst. Appl. Microbiol.">
        <title>Pararhizobium polonicum sp. nov. isolated from tumors on stone fruit rootstocks.</title>
        <authorList>
            <person name="Pulawska J."/>
            <person name="Kuzmanovic N."/>
            <person name="Willems A."/>
            <person name="Pothier J.F."/>
        </authorList>
    </citation>
    <scope>NUCLEOTIDE SEQUENCE [LARGE SCALE GENOMIC DNA]</scope>
    <source>
        <strain evidence="2 3">F5.1</strain>
    </source>
</reference>
<dbReference type="STRING" id="1612624.ADU59_22495"/>
<comment type="caution">
    <text evidence="2">The sequence shown here is derived from an EMBL/GenBank/DDBJ whole genome shotgun (WGS) entry which is preliminary data.</text>
</comment>
<protein>
    <submittedName>
        <fullName evidence="2">Membrane protein</fullName>
    </submittedName>
</protein>
<proteinExistence type="predicted"/>
<evidence type="ECO:0000256" key="1">
    <source>
        <dbReference type="SAM" id="Phobius"/>
    </source>
</evidence>
<evidence type="ECO:0000313" key="3">
    <source>
        <dbReference type="Proteomes" id="UP000093111"/>
    </source>
</evidence>